<dbReference type="PANTHER" id="PTHR12544:SF29">
    <property type="entry name" value="GLUTAMINASE"/>
    <property type="match status" value="1"/>
</dbReference>
<evidence type="ECO:0000256" key="6">
    <source>
        <dbReference type="ARBA" id="ARBA00023043"/>
    </source>
</evidence>
<sequence>MADGDRRESSKRKTTKSGMDLSDAFKIFCRIKEKDEVSLKALFDEFAKEGIHLCDDPRFLDVFDVLKTVPGKCMGDMRLDYNVFERILESDELLVRALLKNLVIPHFQEFCKVLELLFQVYFLDTEGSPARHSKDYCSMSSDDVWGLALFSSDGQKFLIGDTGKFFTLQACVRPFLYGLILDIVGFDVVHSFCGLEPVPYNFMEAMLNDVGKPYNPMNIGGALVCCAIWQTLAFPNLTRAEKFEKFICLLAAFTGGELLNCDNVAVIDEKEKSHTVWGVVHNLRLNKCLPPDTDMVATLEFYFQISCLNVNSEILALMSSTLANDGFNPKTRTMAVKSESARHTLSSLRSCGVYNTDQDFCFDISLPAKFSKSGAAILLVPGFFGLGMYSPFMTEYCKSRRGIKFANIFSRIYHFNPFDHKVASNKLPPPEGHCSINCALFNAVEKGEIETVARMVASGSTLGARDYMKRTALHIAASEGHLNICQFIMTNCPNVLELKDNMDQTALDDAIFFKQDAVAAFLSQWICVKRGKKSS</sequence>
<dbReference type="Pfam" id="PF04960">
    <property type="entry name" value="Glutaminase"/>
    <property type="match status" value="1"/>
</dbReference>
<keyword evidence="5" id="KW-0378">Hydrolase</keyword>
<dbReference type="Gene3D" id="3.40.710.10">
    <property type="entry name" value="DD-peptidase/beta-lactamase superfamily"/>
    <property type="match status" value="1"/>
</dbReference>
<organism evidence="9 10">
    <name type="scientific">Apolygus lucorum</name>
    <name type="common">Small green plant bug</name>
    <name type="synonym">Lygocoris lucorum</name>
    <dbReference type="NCBI Taxonomy" id="248454"/>
    <lineage>
        <taxon>Eukaryota</taxon>
        <taxon>Metazoa</taxon>
        <taxon>Ecdysozoa</taxon>
        <taxon>Arthropoda</taxon>
        <taxon>Hexapoda</taxon>
        <taxon>Insecta</taxon>
        <taxon>Pterygota</taxon>
        <taxon>Neoptera</taxon>
        <taxon>Paraneoptera</taxon>
        <taxon>Hemiptera</taxon>
        <taxon>Heteroptera</taxon>
        <taxon>Panheteroptera</taxon>
        <taxon>Cimicomorpha</taxon>
        <taxon>Miridae</taxon>
        <taxon>Mirini</taxon>
        <taxon>Apolygus</taxon>
    </lineage>
</organism>
<keyword evidence="4" id="KW-0677">Repeat</keyword>
<dbReference type="EMBL" id="WIXP02000013">
    <property type="protein sequence ID" value="KAF6200461.1"/>
    <property type="molecule type" value="Genomic_DNA"/>
</dbReference>
<keyword evidence="10" id="KW-1185">Reference proteome</keyword>
<dbReference type="SUPFAM" id="SSF56601">
    <property type="entry name" value="beta-lactamase/transpeptidase-like"/>
    <property type="match status" value="1"/>
</dbReference>
<protein>
    <recommendedName>
        <fullName evidence="3">glutaminase</fullName>
        <ecNumber evidence="3">3.5.1.2</ecNumber>
    </recommendedName>
</protein>
<gene>
    <name evidence="9" type="ORF">GE061_004904</name>
</gene>
<dbReference type="AlphaFoldDB" id="A0A6A4IPV0"/>
<dbReference type="InterPro" id="IPR041541">
    <property type="entry name" value="Glutaminase_EF-hand"/>
</dbReference>
<dbReference type="GO" id="GO:0006543">
    <property type="term" value="P:L-glutamine catabolic process"/>
    <property type="evidence" value="ECO:0007669"/>
    <property type="project" value="TreeGrafter"/>
</dbReference>
<dbReference type="InterPro" id="IPR002110">
    <property type="entry name" value="Ankyrin_rpt"/>
</dbReference>
<evidence type="ECO:0000256" key="7">
    <source>
        <dbReference type="ARBA" id="ARBA00049534"/>
    </source>
</evidence>
<feature type="domain" description="Glutaminase EF-hand" evidence="8">
    <location>
        <begin position="27"/>
        <end position="105"/>
    </location>
</feature>
<dbReference type="InterPro" id="IPR015868">
    <property type="entry name" value="Glutaminase"/>
</dbReference>
<reference evidence="9" key="1">
    <citation type="journal article" date="2021" name="Mol. Ecol. Resour.">
        <title>Apolygus lucorum genome provides insights into omnivorousness and mesophyll feeding.</title>
        <authorList>
            <person name="Liu Y."/>
            <person name="Liu H."/>
            <person name="Wang H."/>
            <person name="Huang T."/>
            <person name="Liu B."/>
            <person name="Yang B."/>
            <person name="Yin L."/>
            <person name="Li B."/>
            <person name="Zhang Y."/>
            <person name="Zhang S."/>
            <person name="Jiang F."/>
            <person name="Zhang X."/>
            <person name="Ren Y."/>
            <person name="Wang B."/>
            <person name="Wang S."/>
            <person name="Lu Y."/>
            <person name="Wu K."/>
            <person name="Fan W."/>
            <person name="Wang G."/>
        </authorList>
    </citation>
    <scope>NUCLEOTIDE SEQUENCE</scope>
    <source>
        <strain evidence="9">12Hb</strain>
    </source>
</reference>
<comment type="caution">
    <text evidence="9">The sequence shown here is derived from an EMBL/GenBank/DDBJ whole genome shotgun (WGS) entry which is preliminary data.</text>
</comment>
<dbReference type="PANTHER" id="PTHR12544">
    <property type="entry name" value="GLUTAMINASE"/>
    <property type="match status" value="1"/>
</dbReference>
<evidence type="ECO:0000256" key="1">
    <source>
        <dbReference type="ARBA" id="ARBA00011076"/>
    </source>
</evidence>
<accession>A0A6A4IPV0</accession>
<name>A0A6A4IPV0_APOLU</name>
<evidence type="ECO:0000256" key="4">
    <source>
        <dbReference type="ARBA" id="ARBA00022737"/>
    </source>
</evidence>
<dbReference type="Pfam" id="PF17959">
    <property type="entry name" value="EF-hand_14"/>
    <property type="match status" value="1"/>
</dbReference>
<dbReference type="GO" id="GO:0004359">
    <property type="term" value="F:glutaminase activity"/>
    <property type="evidence" value="ECO:0007669"/>
    <property type="project" value="UniProtKB-EC"/>
</dbReference>
<dbReference type="Gene3D" id="1.25.40.20">
    <property type="entry name" value="Ankyrin repeat-containing domain"/>
    <property type="match status" value="1"/>
</dbReference>
<dbReference type="GO" id="GO:0006537">
    <property type="term" value="P:glutamate biosynthetic process"/>
    <property type="evidence" value="ECO:0007669"/>
    <property type="project" value="TreeGrafter"/>
</dbReference>
<proteinExistence type="inferred from homology"/>
<keyword evidence="6" id="KW-0040">ANK repeat</keyword>
<evidence type="ECO:0000256" key="2">
    <source>
        <dbReference type="ARBA" id="ARBA00011881"/>
    </source>
</evidence>
<evidence type="ECO:0000313" key="9">
    <source>
        <dbReference type="EMBL" id="KAF6200461.1"/>
    </source>
</evidence>
<dbReference type="SMART" id="SM00248">
    <property type="entry name" value="ANK"/>
    <property type="match status" value="1"/>
</dbReference>
<dbReference type="InterPro" id="IPR012338">
    <property type="entry name" value="Beta-lactam/transpept-like"/>
</dbReference>
<dbReference type="SUPFAM" id="SSF48403">
    <property type="entry name" value="Ankyrin repeat"/>
    <property type="match status" value="1"/>
</dbReference>
<evidence type="ECO:0000313" key="10">
    <source>
        <dbReference type="Proteomes" id="UP000466442"/>
    </source>
</evidence>
<evidence type="ECO:0000256" key="3">
    <source>
        <dbReference type="ARBA" id="ARBA00012918"/>
    </source>
</evidence>
<comment type="subunit">
    <text evidence="2">Homotetramer.</text>
</comment>
<dbReference type="Proteomes" id="UP000466442">
    <property type="component" value="Unassembled WGS sequence"/>
</dbReference>
<comment type="similarity">
    <text evidence="1">Belongs to the glutaminase family.</text>
</comment>
<dbReference type="OrthoDB" id="6612582at2759"/>
<dbReference type="EC" id="3.5.1.2" evidence="3"/>
<comment type="catalytic activity">
    <reaction evidence="7">
        <text>L-glutamine + H2O = L-glutamate + NH4(+)</text>
        <dbReference type="Rhea" id="RHEA:15889"/>
        <dbReference type="ChEBI" id="CHEBI:15377"/>
        <dbReference type="ChEBI" id="CHEBI:28938"/>
        <dbReference type="ChEBI" id="CHEBI:29985"/>
        <dbReference type="ChEBI" id="CHEBI:58359"/>
        <dbReference type="EC" id="3.5.1.2"/>
    </reaction>
</comment>
<dbReference type="Pfam" id="PF12796">
    <property type="entry name" value="Ank_2"/>
    <property type="match status" value="1"/>
</dbReference>
<evidence type="ECO:0000259" key="8">
    <source>
        <dbReference type="Pfam" id="PF17959"/>
    </source>
</evidence>
<dbReference type="InterPro" id="IPR036770">
    <property type="entry name" value="Ankyrin_rpt-contain_sf"/>
</dbReference>
<evidence type="ECO:0000256" key="5">
    <source>
        <dbReference type="ARBA" id="ARBA00022801"/>
    </source>
</evidence>